<gene>
    <name evidence="2" type="ORF">VIBC2010_15899</name>
</gene>
<reference evidence="2 3" key="1">
    <citation type="journal article" date="2012" name="Int. J. Syst. Evol. Microbiol.">
        <title>Vibrio caribbeanicus sp. nov., isolated from the marine sponge Scleritoderma cyanea.</title>
        <authorList>
            <person name="Hoffmann M."/>
            <person name="Monday S.R."/>
            <person name="Allard M.W."/>
            <person name="Strain E.A."/>
            <person name="Whittaker P."/>
            <person name="Naum M."/>
            <person name="McCarthy P.J."/>
            <person name="Lopez J.V."/>
            <person name="Fischer M."/>
            <person name="Brown E.W."/>
        </authorList>
    </citation>
    <scope>NUCLEOTIDE SEQUENCE [LARGE SCALE GENOMIC DNA]</scope>
    <source>
        <strain evidence="2 3">ATCC BAA-2122</strain>
    </source>
</reference>
<evidence type="ECO:0000313" key="3">
    <source>
        <dbReference type="Proteomes" id="UP000002943"/>
    </source>
</evidence>
<feature type="chain" id="PRO_5003167262" evidence="1">
    <location>
        <begin position="23"/>
        <end position="242"/>
    </location>
</feature>
<dbReference type="Pfam" id="PF13582">
    <property type="entry name" value="Reprolysin_3"/>
    <property type="match status" value="1"/>
</dbReference>
<proteinExistence type="predicted"/>
<evidence type="ECO:0000313" key="2">
    <source>
        <dbReference type="EMBL" id="EFP98411.1"/>
    </source>
</evidence>
<name>E3BEP4_9VIBR</name>
<dbReference type="GO" id="GO:0008237">
    <property type="term" value="F:metallopeptidase activity"/>
    <property type="evidence" value="ECO:0007669"/>
    <property type="project" value="InterPro"/>
</dbReference>
<dbReference type="Gene3D" id="3.40.390.10">
    <property type="entry name" value="Collagenase (Catalytic Domain)"/>
    <property type="match status" value="1"/>
</dbReference>
<comment type="caution">
    <text evidence="2">The sequence shown here is derived from an EMBL/GenBank/DDBJ whole genome shotgun (WGS) entry which is preliminary data.</text>
</comment>
<feature type="signal peptide" evidence="1">
    <location>
        <begin position="1"/>
        <end position="22"/>
    </location>
</feature>
<protein>
    <submittedName>
        <fullName evidence="2">Uncharacterized protein</fullName>
    </submittedName>
</protein>
<dbReference type="AlphaFoldDB" id="E3BEP4"/>
<keyword evidence="3" id="KW-1185">Reference proteome</keyword>
<evidence type="ECO:0000256" key="1">
    <source>
        <dbReference type="SAM" id="SignalP"/>
    </source>
</evidence>
<dbReference type="Proteomes" id="UP000002943">
    <property type="component" value="Unassembled WGS sequence"/>
</dbReference>
<dbReference type="eggNOG" id="COG4935">
    <property type="taxonomic scope" value="Bacteria"/>
</dbReference>
<keyword evidence="1" id="KW-0732">Signal</keyword>
<dbReference type="RefSeq" id="WP_009599335.1">
    <property type="nucleotide sequence ID" value="NZ_AEIU01000003.1"/>
</dbReference>
<accession>E3BEP4</accession>
<dbReference type="InterPro" id="IPR024079">
    <property type="entry name" value="MetalloPept_cat_dom_sf"/>
</dbReference>
<sequence length="242" mass="27136">MYPVKIILLGLALFLPHSGIFAAITPPPASWQPEYTVKILVFKDQTADVGQDFKEYAKARVSYLNSVLKRSRANIKAHLIGAIPITERTFKTAEDFMSDGYVREMKQKLGADIAFLFADLDFGISRCGLGVVTTSNRDAFSIGRAGYWLCLSGDTFVHEIGHNLGLMHTYSDRKDDQYAAGYGTFFWVTMMSYSLQHGGPITKHVFSNPALSCDKFYQCGDETFADAVRFINENASRFTRNY</sequence>
<dbReference type="SUPFAM" id="SSF55486">
    <property type="entry name" value="Metalloproteases ('zincins'), catalytic domain"/>
    <property type="match status" value="1"/>
</dbReference>
<organism evidence="2 3">
    <name type="scientific">Vibrio caribbeanicus ATCC BAA-2122</name>
    <dbReference type="NCBI Taxonomy" id="796620"/>
    <lineage>
        <taxon>Bacteria</taxon>
        <taxon>Pseudomonadati</taxon>
        <taxon>Pseudomonadota</taxon>
        <taxon>Gammaproteobacteria</taxon>
        <taxon>Vibrionales</taxon>
        <taxon>Vibrionaceae</taxon>
        <taxon>Vibrio</taxon>
    </lineage>
</organism>
<dbReference type="EMBL" id="AEIU01000003">
    <property type="protein sequence ID" value="EFP98411.1"/>
    <property type="molecule type" value="Genomic_DNA"/>
</dbReference>
<dbReference type="STRING" id="796620.VIBC2010_15899"/>
<dbReference type="OrthoDB" id="7067851at2"/>